<evidence type="ECO:0000313" key="2">
    <source>
        <dbReference type="Proteomes" id="UP000439903"/>
    </source>
</evidence>
<keyword evidence="2" id="KW-1185">Reference proteome</keyword>
<sequence length="213" mass="24517">MGCQRNGVGKLDYPVVTNSYYLTYTIYDEPPKLSSSSSGPISYHPTINYYDFRTTLGDDIISDVLNIVQSDIPTVVNYYDFREGYNGDDCSPNLLSIAPSGQTTSVIVNYCDARPDDYGILSLSNVLKYIYDLTDVYYYRYYSESDDITFLDHITIPEQPVNHIIDSGERPPITGRENGHTYHQCDRCMKKFKSPDFWRQHFQKDSCIRRAII</sequence>
<gene>
    <name evidence="1" type="ORF">F8M41_021966</name>
</gene>
<proteinExistence type="predicted"/>
<reference evidence="1 2" key="1">
    <citation type="journal article" date="2019" name="Environ. Microbiol.">
        <title>At the nexus of three kingdoms: the genome of the mycorrhizal fungus Gigaspora margarita provides insights into plant, endobacterial and fungal interactions.</title>
        <authorList>
            <person name="Venice F."/>
            <person name="Ghignone S."/>
            <person name="Salvioli di Fossalunga A."/>
            <person name="Amselem J."/>
            <person name="Novero M."/>
            <person name="Xianan X."/>
            <person name="Sedzielewska Toro K."/>
            <person name="Morin E."/>
            <person name="Lipzen A."/>
            <person name="Grigoriev I.V."/>
            <person name="Henrissat B."/>
            <person name="Martin F.M."/>
            <person name="Bonfante P."/>
        </authorList>
    </citation>
    <scope>NUCLEOTIDE SEQUENCE [LARGE SCALE GENOMIC DNA]</scope>
    <source>
        <strain evidence="1 2">BEG34</strain>
    </source>
</reference>
<dbReference type="AlphaFoldDB" id="A0A8H4AFW0"/>
<dbReference type="Proteomes" id="UP000439903">
    <property type="component" value="Unassembled WGS sequence"/>
</dbReference>
<dbReference type="EMBL" id="WTPW01000664">
    <property type="protein sequence ID" value="KAF0490224.1"/>
    <property type="molecule type" value="Genomic_DNA"/>
</dbReference>
<comment type="caution">
    <text evidence="1">The sequence shown here is derived from an EMBL/GenBank/DDBJ whole genome shotgun (WGS) entry which is preliminary data.</text>
</comment>
<accession>A0A8H4AFW0</accession>
<organism evidence="1 2">
    <name type="scientific">Gigaspora margarita</name>
    <dbReference type="NCBI Taxonomy" id="4874"/>
    <lineage>
        <taxon>Eukaryota</taxon>
        <taxon>Fungi</taxon>
        <taxon>Fungi incertae sedis</taxon>
        <taxon>Mucoromycota</taxon>
        <taxon>Glomeromycotina</taxon>
        <taxon>Glomeromycetes</taxon>
        <taxon>Diversisporales</taxon>
        <taxon>Gigasporaceae</taxon>
        <taxon>Gigaspora</taxon>
    </lineage>
</organism>
<protein>
    <submittedName>
        <fullName evidence="1">Uncharacterized protein</fullName>
    </submittedName>
</protein>
<name>A0A8H4AFW0_GIGMA</name>
<evidence type="ECO:0000313" key="1">
    <source>
        <dbReference type="EMBL" id="KAF0490224.1"/>
    </source>
</evidence>